<feature type="active site" description="Tele-AMP-histidine intermediate" evidence="2">
    <location>
        <position position="120"/>
    </location>
</feature>
<dbReference type="Pfam" id="PF01230">
    <property type="entry name" value="HIT"/>
    <property type="match status" value="1"/>
</dbReference>
<organism evidence="6 7">
    <name type="scientific">Velamenicoccus archaeovorus</name>
    <dbReference type="NCBI Taxonomy" id="1930593"/>
    <lineage>
        <taxon>Bacteria</taxon>
        <taxon>Pseudomonadati</taxon>
        <taxon>Candidatus Omnitrophota</taxon>
        <taxon>Candidatus Velamenicoccus</taxon>
    </lineage>
</organism>
<proteinExistence type="predicted"/>
<dbReference type="PANTHER" id="PTHR42997:SF1">
    <property type="entry name" value="AP-4-A PHOSPHORYLASE"/>
    <property type="match status" value="1"/>
</dbReference>
<evidence type="ECO:0000256" key="2">
    <source>
        <dbReference type="PIRSR" id="PIRSR639383-1"/>
    </source>
</evidence>
<dbReference type="InterPro" id="IPR039383">
    <property type="entry name" value="FHIT"/>
</dbReference>
<keyword evidence="7" id="KW-1185">Reference proteome</keyword>
<evidence type="ECO:0000256" key="1">
    <source>
        <dbReference type="ARBA" id="ARBA00022741"/>
    </source>
</evidence>
<dbReference type="AlphaFoldDB" id="A0A410P3Y2"/>
<feature type="short sequence motif" description="Histidine triad motif" evidence="4">
    <location>
        <begin position="118"/>
        <end position="122"/>
    </location>
</feature>
<keyword evidence="6" id="KW-0378">Hydrolase</keyword>
<evidence type="ECO:0000259" key="5">
    <source>
        <dbReference type="PROSITE" id="PS51084"/>
    </source>
</evidence>
<feature type="binding site" evidence="3">
    <location>
        <position position="122"/>
    </location>
    <ligand>
        <name>substrate</name>
    </ligand>
</feature>
<feature type="domain" description="HIT" evidence="5">
    <location>
        <begin position="23"/>
        <end position="133"/>
    </location>
</feature>
<dbReference type="RefSeq" id="WP_128699546.1">
    <property type="nucleotide sequence ID" value="NZ_CP019384.1"/>
</dbReference>
<dbReference type="EMBL" id="CP019384">
    <property type="protein sequence ID" value="QAT16905.1"/>
    <property type="molecule type" value="Genomic_DNA"/>
</dbReference>
<dbReference type="Gene3D" id="3.30.428.10">
    <property type="entry name" value="HIT-like"/>
    <property type="match status" value="1"/>
</dbReference>
<sequence length="156" mass="18000">MNKLWAPWRIGYIKKIKKEKGCLFCHARLKKNDCRHYVFLRTRTSLAMLNIYPYNNGHIMVAPSRHVASLDRLSREEMSDLMDCLKKSQALLRKILKPEGFNIGINEGRVAGAGIEGHLHIHVVPRWRGDSNFMPVIADTKVISQSLQSLYKELTR</sequence>
<accession>A0A410P3Y2</accession>
<gene>
    <name evidence="6" type="ORF">BU251_03735</name>
</gene>
<evidence type="ECO:0000256" key="4">
    <source>
        <dbReference type="PROSITE-ProRule" id="PRU00464"/>
    </source>
</evidence>
<feature type="binding site" evidence="3">
    <location>
        <position position="50"/>
    </location>
    <ligand>
        <name>substrate</name>
    </ligand>
</feature>
<evidence type="ECO:0000313" key="7">
    <source>
        <dbReference type="Proteomes" id="UP000287243"/>
    </source>
</evidence>
<dbReference type="InterPro" id="IPR052908">
    <property type="entry name" value="AP-4-A_phosphorylase"/>
</dbReference>
<evidence type="ECO:0000313" key="6">
    <source>
        <dbReference type="EMBL" id="QAT16905.1"/>
    </source>
</evidence>
<dbReference type="Proteomes" id="UP000287243">
    <property type="component" value="Chromosome"/>
</dbReference>
<reference evidence="6 7" key="1">
    <citation type="submission" date="2017-01" db="EMBL/GenBank/DDBJ databases">
        <title>First insights into the biology of 'candidatus Vampirococcus archaeovorus'.</title>
        <authorList>
            <person name="Kizina J."/>
            <person name="Jordan S."/>
            <person name="Stueber K."/>
            <person name="Reinhardt R."/>
            <person name="Harder J."/>
        </authorList>
    </citation>
    <scope>NUCLEOTIDE SEQUENCE [LARGE SCALE GENOMIC DNA]</scope>
    <source>
        <strain evidence="6 7">LiM</strain>
    </source>
</reference>
<dbReference type="InterPro" id="IPR011146">
    <property type="entry name" value="HIT-like"/>
</dbReference>
<dbReference type="CDD" id="cd01275">
    <property type="entry name" value="FHIT"/>
    <property type="match status" value="1"/>
</dbReference>
<dbReference type="KEGG" id="vai:BU251_03735"/>
<dbReference type="SUPFAM" id="SSF54197">
    <property type="entry name" value="HIT-like"/>
    <property type="match status" value="1"/>
</dbReference>
<dbReference type="PANTHER" id="PTHR42997">
    <property type="entry name" value="HIT FAMILY HYDROLASE"/>
    <property type="match status" value="1"/>
</dbReference>
<name>A0A410P3Y2_VELA1</name>
<evidence type="ECO:0000256" key="3">
    <source>
        <dbReference type="PIRSR" id="PIRSR639383-2"/>
    </source>
</evidence>
<dbReference type="GO" id="GO:0016787">
    <property type="term" value="F:hydrolase activity"/>
    <property type="evidence" value="ECO:0007669"/>
    <property type="project" value="UniProtKB-KW"/>
</dbReference>
<protein>
    <submittedName>
        <fullName evidence="6">HIT family hydrolase</fullName>
    </submittedName>
</protein>
<dbReference type="GO" id="GO:0000166">
    <property type="term" value="F:nucleotide binding"/>
    <property type="evidence" value="ECO:0007669"/>
    <property type="project" value="UniProtKB-KW"/>
</dbReference>
<dbReference type="InterPro" id="IPR036265">
    <property type="entry name" value="HIT-like_sf"/>
</dbReference>
<dbReference type="OrthoDB" id="9784774at2"/>
<keyword evidence="1" id="KW-0547">Nucleotide-binding</keyword>
<dbReference type="PROSITE" id="PS51084">
    <property type="entry name" value="HIT_2"/>
    <property type="match status" value="1"/>
</dbReference>